<feature type="region of interest" description="Disordered" evidence="3">
    <location>
        <begin position="577"/>
        <end position="596"/>
    </location>
</feature>
<reference evidence="6" key="1">
    <citation type="submission" date="2022-11" db="UniProtKB">
        <authorList>
            <consortium name="WormBaseParasite"/>
        </authorList>
    </citation>
    <scope>IDENTIFICATION</scope>
</reference>
<dbReference type="InterPro" id="IPR035965">
    <property type="entry name" value="PAS-like_dom_sf"/>
</dbReference>
<dbReference type="PANTHER" id="PTHR11269:SF16">
    <property type="entry name" value="PERIOD CIRCADIAN PROTEIN"/>
    <property type="match status" value="1"/>
</dbReference>
<dbReference type="CDD" id="cd00130">
    <property type="entry name" value="PAS"/>
    <property type="match status" value="1"/>
</dbReference>
<evidence type="ECO:0000256" key="3">
    <source>
        <dbReference type="SAM" id="MobiDB-lite"/>
    </source>
</evidence>
<dbReference type="Pfam" id="PF14598">
    <property type="entry name" value="PAS_11"/>
    <property type="match status" value="1"/>
</dbReference>
<dbReference type="GO" id="GO:0000976">
    <property type="term" value="F:transcription cis-regulatory region binding"/>
    <property type="evidence" value="ECO:0007669"/>
    <property type="project" value="TreeGrafter"/>
</dbReference>
<dbReference type="GO" id="GO:0001222">
    <property type="term" value="F:transcription corepressor binding"/>
    <property type="evidence" value="ECO:0007669"/>
    <property type="project" value="TreeGrafter"/>
</dbReference>
<name>A0A915AYS2_PARUN</name>
<dbReference type="GO" id="GO:0005737">
    <property type="term" value="C:cytoplasm"/>
    <property type="evidence" value="ECO:0007669"/>
    <property type="project" value="TreeGrafter"/>
</dbReference>
<dbReference type="InterPro" id="IPR050760">
    <property type="entry name" value="Period_circadian_regulator"/>
</dbReference>
<dbReference type="AlphaFoldDB" id="A0A915AYS2"/>
<feature type="domain" description="PAS" evidence="4">
    <location>
        <begin position="248"/>
        <end position="294"/>
    </location>
</feature>
<dbReference type="InterPro" id="IPR000014">
    <property type="entry name" value="PAS"/>
</dbReference>
<dbReference type="Proteomes" id="UP000887569">
    <property type="component" value="Unplaced"/>
</dbReference>
<dbReference type="GO" id="GO:0005634">
    <property type="term" value="C:nucleus"/>
    <property type="evidence" value="ECO:0007669"/>
    <property type="project" value="UniProtKB-SubCell"/>
</dbReference>
<feature type="compositionally biased region" description="Low complexity" evidence="3">
    <location>
        <begin position="489"/>
        <end position="506"/>
    </location>
</feature>
<dbReference type="GO" id="GO:0043153">
    <property type="term" value="P:entrainment of circadian clock by photoperiod"/>
    <property type="evidence" value="ECO:0007669"/>
    <property type="project" value="TreeGrafter"/>
</dbReference>
<protein>
    <submittedName>
        <fullName evidence="6">PAS domain-containing protein</fullName>
    </submittedName>
</protein>
<dbReference type="PANTHER" id="PTHR11269">
    <property type="entry name" value="PERIOD CIRCADIAN PROTEIN"/>
    <property type="match status" value="1"/>
</dbReference>
<dbReference type="SUPFAM" id="SSF55785">
    <property type="entry name" value="PYP-like sensor domain (PAS domain)"/>
    <property type="match status" value="1"/>
</dbReference>
<keyword evidence="2" id="KW-0539">Nucleus</keyword>
<dbReference type="GO" id="GO:0032922">
    <property type="term" value="P:circadian regulation of gene expression"/>
    <property type="evidence" value="ECO:0007669"/>
    <property type="project" value="TreeGrafter"/>
</dbReference>
<organism evidence="5 6">
    <name type="scientific">Parascaris univalens</name>
    <name type="common">Nematode worm</name>
    <dbReference type="NCBI Taxonomy" id="6257"/>
    <lineage>
        <taxon>Eukaryota</taxon>
        <taxon>Metazoa</taxon>
        <taxon>Ecdysozoa</taxon>
        <taxon>Nematoda</taxon>
        <taxon>Chromadorea</taxon>
        <taxon>Rhabditida</taxon>
        <taxon>Spirurina</taxon>
        <taxon>Ascaridomorpha</taxon>
        <taxon>Ascaridoidea</taxon>
        <taxon>Ascarididae</taxon>
        <taxon>Parascaris</taxon>
    </lineage>
</organism>
<evidence type="ECO:0000313" key="5">
    <source>
        <dbReference type="Proteomes" id="UP000887569"/>
    </source>
</evidence>
<dbReference type="Gene3D" id="3.30.450.20">
    <property type="entry name" value="PAS domain"/>
    <property type="match status" value="1"/>
</dbReference>
<keyword evidence="5" id="KW-1185">Reference proteome</keyword>
<accession>A0A915AYS2</accession>
<feature type="region of interest" description="Disordered" evidence="3">
    <location>
        <begin position="485"/>
        <end position="522"/>
    </location>
</feature>
<evidence type="ECO:0000259" key="4">
    <source>
        <dbReference type="PROSITE" id="PS50112"/>
    </source>
</evidence>
<dbReference type="GO" id="GO:0000122">
    <property type="term" value="P:negative regulation of transcription by RNA polymerase II"/>
    <property type="evidence" value="ECO:0007669"/>
    <property type="project" value="TreeGrafter"/>
</dbReference>
<proteinExistence type="predicted"/>
<sequence>SLSSSSVVFCCGLDETDHSAGQPRNMAETSAETLQPPKAIRRKRLQHYIRQMKQLVAERMPPSERDEKIGTIEALDKTVELLRATPIYSGERTNLSPAHSCSETLENVVINNGEEIWSSSSHHFTRRHLFSAQISLPDGKIIEFRKNNNDTFEIEEERCGNCLFDLLSECGKHALLSNVFTHVQRKRILTRLNGEKRLACELLCDFVRPPDGPLSAHVHALQLPTAFAPSKTFTPLMFTTRHLSTCCLTHLDASAAPYIGHLPGEVIGRSILYLIHPYDMQQMKQIHSELVQQKGGVIRQRRLRWVAFNGSIVHTESEWSAYWNPWSMKLDVIVGRHSITEHPIGSADVLSEPSEPRIVTPLTDIALRNIETEIANIINKQLITSSVYKLQKYRNPPIAHQKNSSNAQETSSDIAHLGSYIDSLVETLVVNASTNAKYSTIPSLETGRSINSPPDLASVNYSNSIPLSYNQINCLENVHRLLKSHPRTEASSESSSPVKLSPSGESRSPLPIPEHNDLNKIPPEVGPTMPLTRELLQQHTRKWEQEYRDTWKKRLTMKRSAQQNDFIVPVSAKLLRDNHQKPSATQSAPAAFPCSRPTEYWTPSDKDEYYRSLGPNPPPPPGRNFQITTIPLSPPLPVDEHRSAFVSVPPTFGYVNAKCVRDLPQPINLSISEAVTPNMPSKLRTTTPQQYLSVIRNTSARPVSNEPLVIPAQPKQLRCCLPTANGVDWPVKATSGWSLKLGEWPASDGQFNDSEGNCAARLMSLAQRAQQQQQFEQRRLMSPLTDSPVKEATDALMLLQDTA</sequence>
<dbReference type="WBParaSite" id="PgR020_g058_t01">
    <property type="protein sequence ID" value="PgR020_g058_t01"/>
    <property type="gene ID" value="PgR020_g058"/>
</dbReference>
<evidence type="ECO:0000313" key="6">
    <source>
        <dbReference type="WBParaSite" id="PgR020_g058_t01"/>
    </source>
</evidence>
<dbReference type="PROSITE" id="PS50112">
    <property type="entry name" value="PAS"/>
    <property type="match status" value="1"/>
</dbReference>
<evidence type="ECO:0000256" key="1">
    <source>
        <dbReference type="ARBA" id="ARBA00004123"/>
    </source>
</evidence>
<comment type="subcellular location">
    <subcellularLocation>
        <location evidence="1">Nucleus</location>
    </subcellularLocation>
</comment>
<evidence type="ECO:0000256" key="2">
    <source>
        <dbReference type="ARBA" id="ARBA00023242"/>
    </source>
</evidence>